<dbReference type="AlphaFoldDB" id="A0AAW0UNE2"/>
<keyword evidence="2" id="KW-1185">Reference proteome</keyword>
<dbReference type="Proteomes" id="UP001487740">
    <property type="component" value="Unassembled WGS sequence"/>
</dbReference>
<organism evidence="1 2">
    <name type="scientific">Scylla paramamosain</name>
    <name type="common">Mud crab</name>
    <dbReference type="NCBI Taxonomy" id="85552"/>
    <lineage>
        <taxon>Eukaryota</taxon>
        <taxon>Metazoa</taxon>
        <taxon>Ecdysozoa</taxon>
        <taxon>Arthropoda</taxon>
        <taxon>Crustacea</taxon>
        <taxon>Multicrustacea</taxon>
        <taxon>Malacostraca</taxon>
        <taxon>Eumalacostraca</taxon>
        <taxon>Eucarida</taxon>
        <taxon>Decapoda</taxon>
        <taxon>Pleocyemata</taxon>
        <taxon>Brachyura</taxon>
        <taxon>Eubrachyura</taxon>
        <taxon>Portunoidea</taxon>
        <taxon>Portunidae</taxon>
        <taxon>Portuninae</taxon>
        <taxon>Scylla</taxon>
    </lineage>
</organism>
<evidence type="ECO:0000313" key="2">
    <source>
        <dbReference type="Proteomes" id="UP001487740"/>
    </source>
</evidence>
<comment type="caution">
    <text evidence="1">The sequence shown here is derived from an EMBL/GenBank/DDBJ whole genome shotgun (WGS) entry which is preliminary data.</text>
</comment>
<evidence type="ECO:0000313" key="1">
    <source>
        <dbReference type="EMBL" id="KAK8401356.1"/>
    </source>
</evidence>
<sequence>MCRASEGMRHDLASPTMQTPYCGASVLWCRSLLSTPQIHSLSYCGGGRCHPYTSAPNTEIRDYQLHRCADCPWYWLS</sequence>
<protein>
    <submittedName>
        <fullName evidence="1">Uncharacterized protein</fullName>
    </submittedName>
</protein>
<name>A0AAW0UNE2_SCYPA</name>
<gene>
    <name evidence="1" type="ORF">O3P69_002843</name>
</gene>
<proteinExistence type="predicted"/>
<dbReference type="EMBL" id="JARAKH010000009">
    <property type="protein sequence ID" value="KAK8401356.1"/>
    <property type="molecule type" value="Genomic_DNA"/>
</dbReference>
<accession>A0AAW0UNE2</accession>
<reference evidence="1 2" key="1">
    <citation type="submission" date="2023-03" db="EMBL/GenBank/DDBJ databases">
        <title>High-quality genome of Scylla paramamosain provides insights in environmental adaptation.</title>
        <authorList>
            <person name="Zhang L."/>
        </authorList>
    </citation>
    <scope>NUCLEOTIDE SEQUENCE [LARGE SCALE GENOMIC DNA]</scope>
    <source>
        <strain evidence="1">LZ_2023a</strain>
        <tissue evidence="1">Muscle</tissue>
    </source>
</reference>